<evidence type="ECO:0000256" key="3">
    <source>
        <dbReference type="PIRSR" id="PIRSR036979-1"/>
    </source>
</evidence>
<feature type="binding site" evidence="3">
    <location>
        <position position="251"/>
    </location>
    <ligand>
        <name>Mn(2+)</name>
        <dbReference type="ChEBI" id="CHEBI:29035"/>
        <label>1</label>
    </ligand>
</feature>
<gene>
    <name evidence="5" type="ORF">GEOBRER4_n0571</name>
</gene>
<keyword evidence="1 3" id="KW-0479">Metal-binding</keyword>
<feature type="binding site" evidence="3">
    <location>
        <position position="253"/>
    </location>
    <ligand>
        <name>Mn(2+)</name>
        <dbReference type="ChEBI" id="CHEBI:29035"/>
        <label>1</label>
    </ligand>
</feature>
<dbReference type="InterPro" id="IPR023696">
    <property type="entry name" value="Ureohydrolase_dom_sf"/>
</dbReference>
<protein>
    <submittedName>
        <fullName evidence="5">Arginase/agmatinase/formimionoglutamate hydrolase, arginase family</fullName>
    </submittedName>
</protein>
<keyword evidence="3" id="KW-0464">Manganese</keyword>
<comment type="cofactor">
    <cofactor evidence="3">
        <name>Mn(2+)</name>
        <dbReference type="ChEBI" id="CHEBI:29035"/>
    </cofactor>
    <text evidence="3">Binds 2 manganese ions per subunit.</text>
</comment>
<dbReference type="GO" id="GO:0046872">
    <property type="term" value="F:metal ion binding"/>
    <property type="evidence" value="ECO:0007669"/>
    <property type="project" value="UniProtKB-KW"/>
</dbReference>
<evidence type="ECO:0000256" key="4">
    <source>
        <dbReference type="PROSITE-ProRule" id="PRU00742"/>
    </source>
</evidence>
<dbReference type="Proteomes" id="UP000515472">
    <property type="component" value="Chromosome"/>
</dbReference>
<feature type="binding site" evidence="3">
    <location>
        <position position="158"/>
    </location>
    <ligand>
        <name>Mn(2+)</name>
        <dbReference type="ChEBI" id="CHEBI:29035"/>
        <label>1</label>
    </ligand>
</feature>
<sequence>MNRKEIPMVPNRKASLPTVYGDTPSFLGVPVLNFSKPAAGYDVVIAGVPWEGTVTWGSFTGCELAPRSIRHASARYGGFLPEYEIDLFDHLTLGDIGDVPVHPNDPAETMRSVHAAMQQIYRSQSIPFVLGGDHSFTPEIIRALAEGSDGEIGIIHLDAHLDNAKSFGSDQLARCGPIHRISQIPQVRKESIVHLGIRGPRNSPAQYEYAQSMGARVITTREVREKGMTAVTEEAIRIAHQNTRHVFVTICSDCIDAGYNPGGPADFNGLLPSELLPALHSIGASGISGLDYVEVYPGQDPQGYSSHLAAWAMIYALAGMARRKRDRAGQDR</sequence>
<dbReference type="EMBL" id="AP023213">
    <property type="protein sequence ID" value="BCG45800.1"/>
    <property type="molecule type" value="Genomic_DNA"/>
</dbReference>
<dbReference type="GO" id="GO:0033389">
    <property type="term" value="P:putrescine biosynthetic process from arginine, via agmatine"/>
    <property type="evidence" value="ECO:0007669"/>
    <property type="project" value="TreeGrafter"/>
</dbReference>
<evidence type="ECO:0000256" key="2">
    <source>
        <dbReference type="ARBA" id="ARBA00022801"/>
    </source>
</evidence>
<reference evidence="5 6" key="1">
    <citation type="submission" date="2020-06" db="EMBL/GenBank/DDBJ databases">
        <title>Interaction of electrochemicaly active bacteria, Geobacter bremensis R4 on different carbon anode.</title>
        <authorList>
            <person name="Meng L."/>
            <person name="Yoshida N."/>
        </authorList>
    </citation>
    <scope>NUCLEOTIDE SEQUENCE [LARGE SCALE GENOMIC DNA]</scope>
    <source>
        <strain evidence="5 6">R4</strain>
    </source>
</reference>
<keyword evidence="2 5" id="KW-0378">Hydrolase</keyword>
<dbReference type="Pfam" id="PF00491">
    <property type="entry name" value="Arginase"/>
    <property type="match status" value="1"/>
</dbReference>
<organism evidence="5 6">
    <name type="scientific">Citrifermentans bremense</name>
    <dbReference type="NCBI Taxonomy" id="60035"/>
    <lineage>
        <taxon>Bacteria</taxon>
        <taxon>Pseudomonadati</taxon>
        <taxon>Thermodesulfobacteriota</taxon>
        <taxon>Desulfuromonadia</taxon>
        <taxon>Geobacterales</taxon>
        <taxon>Geobacteraceae</taxon>
        <taxon>Citrifermentans</taxon>
    </lineage>
</organism>
<dbReference type="PIRSF" id="PIRSF036979">
    <property type="entry name" value="Arginase"/>
    <property type="match status" value="1"/>
</dbReference>
<dbReference type="SUPFAM" id="SSF52768">
    <property type="entry name" value="Arginase/deacetylase"/>
    <property type="match status" value="1"/>
</dbReference>
<dbReference type="CDD" id="cd09990">
    <property type="entry name" value="Agmatinase-like"/>
    <property type="match status" value="1"/>
</dbReference>
<dbReference type="InterPro" id="IPR006035">
    <property type="entry name" value="Ureohydrolase"/>
</dbReference>
<feature type="binding site" evidence="3">
    <location>
        <position position="160"/>
    </location>
    <ligand>
        <name>Mn(2+)</name>
        <dbReference type="ChEBI" id="CHEBI:29035"/>
        <label>1</label>
    </ligand>
</feature>
<evidence type="ECO:0000313" key="6">
    <source>
        <dbReference type="Proteomes" id="UP000515472"/>
    </source>
</evidence>
<feature type="binding site" evidence="3">
    <location>
        <position position="134"/>
    </location>
    <ligand>
        <name>Mn(2+)</name>
        <dbReference type="ChEBI" id="CHEBI:29035"/>
        <label>1</label>
    </ligand>
</feature>
<dbReference type="PANTHER" id="PTHR11358">
    <property type="entry name" value="ARGINASE/AGMATINASE"/>
    <property type="match status" value="1"/>
</dbReference>
<dbReference type="PANTHER" id="PTHR11358:SF26">
    <property type="entry name" value="GUANIDINO ACID HYDROLASE, MITOCHONDRIAL"/>
    <property type="match status" value="1"/>
</dbReference>
<dbReference type="KEGG" id="gbn:GEOBRER4_05500"/>
<accession>A0A6S6LY52</accession>
<dbReference type="Gene3D" id="3.40.800.10">
    <property type="entry name" value="Ureohydrolase domain"/>
    <property type="match status" value="1"/>
</dbReference>
<dbReference type="AlphaFoldDB" id="A0A6S6LY52"/>
<dbReference type="RefSeq" id="WP_185244140.1">
    <property type="nucleotide sequence ID" value="NZ_AP023213.1"/>
</dbReference>
<keyword evidence="6" id="KW-1185">Reference proteome</keyword>
<dbReference type="PROSITE" id="PS51409">
    <property type="entry name" value="ARGINASE_2"/>
    <property type="match status" value="1"/>
</dbReference>
<comment type="similarity">
    <text evidence="4">Belongs to the arginase family.</text>
</comment>
<dbReference type="GO" id="GO:0008783">
    <property type="term" value="F:agmatinase activity"/>
    <property type="evidence" value="ECO:0007669"/>
    <property type="project" value="TreeGrafter"/>
</dbReference>
<name>A0A6S6LY52_9BACT</name>
<evidence type="ECO:0000256" key="1">
    <source>
        <dbReference type="ARBA" id="ARBA00022723"/>
    </source>
</evidence>
<evidence type="ECO:0000313" key="5">
    <source>
        <dbReference type="EMBL" id="BCG45800.1"/>
    </source>
</evidence>
<proteinExistence type="inferred from homology"/>
<feature type="binding site" evidence="3">
    <location>
        <position position="162"/>
    </location>
    <ligand>
        <name>Mn(2+)</name>
        <dbReference type="ChEBI" id="CHEBI:29035"/>
        <label>1</label>
    </ligand>
</feature>